<dbReference type="InterPro" id="IPR011333">
    <property type="entry name" value="SKP1/BTB/POZ_sf"/>
</dbReference>
<dbReference type="Proteomes" id="UP001372834">
    <property type="component" value="Unassembled WGS sequence"/>
</dbReference>
<dbReference type="SMART" id="SM00225">
    <property type="entry name" value="BTB"/>
    <property type="match status" value="1"/>
</dbReference>
<gene>
    <name evidence="2" type="ORF">RUM43_010197</name>
</gene>
<accession>A0AAN8S9Y0</accession>
<dbReference type="SUPFAM" id="SSF54695">
    <property type="entry name" value="POZ domain"/>
    <property type="match status" value="1"/>
</dbReference>
<organism evidence="2 3">
    <name type="scientific">Polyplax serrata</name>
    <name type="common">Common mouse louse</name>
    <dbReference type="NCBI Taxonomy" id="468196"/>
    <lineage>
        <taxon>Eukaryota</taxon>
        <taxon>Metazoa</taxon>
        <taxon>Ecdysozoa</taxon>
        <taxon>Arthropoda</taxon>
        <taxon>Hexapoda</taxon>
        <taxon>Insecta</taxon>
        <taxon>Pterygota</taxon>
        <taxon>Neoptera</taxon>
        <taxon>Paraneoptera</taxon>
        <taxon>Psocodea</taxon>
        <taxon>Troctomorpha</taxon>
        <taxon>Phthiraptera</taxon>
        <taxon>Anoplura</taxon>
        <taxon>Polyplacidae</taxon>
        <taxon>Polyplax</taxon>
    </lineage>
</organism>
<evidence type="ECO:0000259" key="1">
    <source>
        <dbReference type="PROSITE" id="PS50097"/>
    </source>
</evidence>
<proteinExistence type="predicted"/>
<dbReference type="AlphaFoldDB" id="A0AAN8S9Y0"/>
<name>A0AAN8S9Y0_POLSC</name>
<dbReference type="Pfam" id="PF00651">
    <property type="entry name" value="BTB"/>
    <property type="match status" value="1"/>
</dbReference>
<reference evidence="2 3" key="1">
    <citation type="submission" date="2023-10" db="EMBL/GenBank/DDBJ databases">
        <title>Genomes of two closely related lineages of the louse Polyplax serrata with different host specificities.</title>
        <authorList>
            <person name="Martinu J."/>
            <person name="Tarabai H."/>
            <person name="Stefka J."/>
            <person name="Hypsa V."/>
        </authorList>
    </citation>
    <scope>NUCLEOTIDE SEQUENCE [LARGE SCALE GENOMIC DNA]</scope>
    <source>
        <strain evidence="2">HR10_N</strain>
    </source>
</reference>
<sequence>MNNREEAIYELADVVSRLYGSEKFSDINIKLKDRVFSAHRLILHARGGNWSTVPLSQINSLNWEHIDPEVCLAILKWVYTFDIDLPLSEEFVLNLIKHAGAFNLKNLCKICEKKLIEFSCFENCIKFYAIAGDISATLLKDHCATLINKNWDSFTAKDFKDINAKWLNQLLKMNAEHPLHAAVKFQRLDLVEQHLNESKGEMCNKMSSIIEAILQNYSNYYSVY</sequence>
<dbReference type="InterPro" id="IPR000210">
    <property type="entry name" value="BTB/POZ_dom"/>
</dbReference>
<dbReference type="Gene3D" id="3.30.710.10">
    <property type="entry name" value="Potassium Channel Kv1.1, Chain A"/>
    <property type="match status" value="1"/>
</dbReference>
<feature type="domain" description="BTB" evidence="1">
    <location>
        <begin position="25"/>
        <end position="87"/>
    </location>
</feature>
<evidence type="ECO:0000313" key="3">
    <source>
        <dbReference type="Proteomes" id="UP001372834"/>
    </source>
</evidence>
<comment type="caution">
    <text evidence="2">The sequence shown here is derived from an EMBL/GenBank/DDBJ whole genome shotgun (WGS) entry which is preliminary data.</text>
</comment>
<dbReference type="EMBL" id="JAWJWE010000004">
    <property type="protein sequence ID" value="KAK6636535.1"/>
    <property type="molecule type" value="Genomic_DNA"/>
</dbReference>
<protein>
    <recommendedName>
        <fullName evidence="1">BTB domain-containing protein</fullName>
    </recommendedName>
</protein>
<dbReference type="PROSITE" id="PS50097">
    <property type="entry name" value="BTB"/>
    <property type="match status" value="1"/>
</dbReference>
<evidence type="ECO:0000313" key="2">
    <source>
        <dbReference type="EMBL" id="KAK6636535.1"/>
    </source>
</evidence>